<evidence type="ECO:0000313" key="4">
    <source>
        <dbReference type="Proteomes" id="UP000030746"/>
    </source>
</evidence>
<keyword evidence="1" id="KW-0472">Membrane</keyword>
<organism evidence="3 4">
    <name type="scientific">Lottia gigantea</name>
    <name type="common">Giant owl limpet</name>
    <dbReference type="NCBI Taxonomy" id="225164"/>
    <lineage>
        <taxon>Eukaryota</taxon>
        <taxon>Metazoa</taxon>
        <taxon>Spiralia</taxon>
        <taxon>Lophotrochozoa</taxon>
        <taxon>Mollusca</taxon>
        <taxon>Gastropoda</taxon>
        <taxon>Patellogastropoda</taxon>
        <taxon>Lottioidea</taxon>
        <taxon>Lottiidae</taxon>
        <taxon>Lottia</taxon>
    </lineage>
</organism>
<keyword evidence="1" id="KW-0812">Transmembrane</keyword>
<dbReference type="HOGENOM" id="CLU_1290279_0_0_1"/>
<dbReference type="AlphaFoldDB" id="V4ATU9"/>
<name>V4ATU9_LOTGI</name>
<feature type="signal peptide" evidence="2">
    <location>
        <begin position="1"/>
        <end position="17"/>
    </location>
</feature>
<dbReference type="EMBL" id="KB201313">
    <property type="protein sequence ID" value="ESO97196.1"/>
    <property type="molecule type" value="Genomic_DNA"/>
</dbReference>
<feature type="chain" id="PRO_5004717505" description="DUF19 domain-containing protein" evidence="2">
    <location>
        <begin position="18"/>
        <end position="214"/>
    </location>
</feature>
<sequence>MAWKYLIFINFICVCTAQFKCTNLVSELVTCSSNHLSKMPEIAQSLRGTTDFIAAGVVIPYWKTMCEYQSDVKNYFTCSLAKINDCVEDGFEGMFPDSQNMNRGFENACTQLDRIDVGCYQVNQAAIHQCAMSATGPPPTSTSNASAMITHNCRLFSEEIKCTGQNLDTCQDTKKIVENYFSYLGRPACGGVAVVSLSLLLSFFTLCFTFILRH</sequence>
<keyword evidence="4" id="KW-1185">Reference proteome</keyword>
<reference evidence="3 4" key="1">
    <citation type="journal article" date="2013" name="Nature">
        <title>Insights into bilaterian evolution from three spiralian genomes.</title>
        <authorList>
            <person name="Simakov O."/>
            <person name="Marletaz F."/>
            <person name="Cho S.J."/>
            <person name="Edsinger-Gonzales E."/>
            <person name="Havlak P."/>
            <person name="Hellsten U."/>
            <person name="Kuo D.H."/>
            <person name="Larsson T."/>
            <person name="Lv J."/>
            <person name="Arendt D."/>
            <person name="Savage R."/>
            <person name="Osoegawa K."/>
            <person name="de Jong P."/>
            <person name="Grimwood J."/>
            <person name="Chapman J.A."/>
            <person name="Shapiro H."/>
            <person name="Aerts A."/>
            <person name="Otillar R.P."/>
            <person name="Terry A.Y."/>
            <person name="Boore J.L."/>
            <person name="Grigoriev I.V."/>
            <person name="Lindberg D.R."/>
            <person name="Seaver E.C."/>
            <person name="Weisblat D.A."/>
            <person name="Putnam N.H."/>
            <person name="Rokhsar D.S."/>
        </authorList>
    </citation>
    <scope>NUCLEOTIDE SEQUENCE [LARGE SCALE GENOMIC DNA]</scope>
</reference>
<dbReference type="OrthoDB" id="6061030at2759"/>
<proteinExistence type="predicted"/>
<evidence type="ECO:0000313" key="3">
    <source>
        <dbReference type="EMBL" id="ESO97196.1"/>
    </source>
</evidence>
<dbReference type="GeneID" id="20250981"/>
<evidence type="ECO:0008006" key="5">
    <source>
        <dbReference type="Google" id="ProtNLM"/>
    </source>
</evidence>
<feature type="transmembrane region" description="Helical" evidence="1">
    <location>
        <begin position="191"/>
        <end position="212"/>
    </location>
</feature>
<gene>
    <name evidence="3" type="ORF">LOTGIDRAFT_239165</name>
</gene>
<keyword evidence="2" id="KW-0732">Signal</keyword>
<evidence type="ECO:0000256" key="1">
    <source>
        <dbReference type="SAM" id="Phobius"/>
    </source>
</evidence>
<dbReference type="Proteomes" id="UP000030746">
    <property type="component" value="Unassembled WGS sequence"/>
</dbReference>
<accession>V4ATU9</accession>
<dbReference type="RefSeq" id="XP_009052106.1">
    <property type="nucleotide sequence ID" value="XM_009053858.1"/>
</dbReference>
<evidence type="ECO:0000256" key="2">
    <source>
        <dbReference type="SAM" id="SignalP"/>
    </source>
</evidence>
<dbReference type="CTD" id="20250981"/>
<dbReference type="KEGG" id="lgi:LOTGIDRAFT_239165"/>
<keyword evidence="1" id="KW-1133">Transmembrane helix</keyword>
<protein>
    <recommendedName>
        <fullName evidence="5">DUF19 domain-containing protein</fullName>
    </recommendedName>
</protein>